<dbReference type="EMBL" id="CAJPIN010051648">
    <property type="protein sequence ID" value="CAG2066217.1"/>
    <property type="molecule type" value="Genomic_DNA"/>
</dbReference>
<evidence type="ECO:0000256" key="1">
    <source>
        <dbReference type="PROSITE-ProRule" id="PRU00122"/>
    </source>
</evidence>
<sequence>MYVGGLPSADAILERPSQVHSDDLVGCVHSVSVNGRALNLSSPVRSRGVDSTCGRGHSPCTLSNEVAELGSSHCGALGSCLDRWNKAACVCSETVVAPNCDEALRSVRLSEGGFVEFRVSEKHRRMHLLEGMYGGSTLWGKREEQDPAAPTSPAKSLSLMFRTMSEDGLILYSATNKDYTSV</sequence>
<evidence type="ECO:0000313" key="3">
    <source>
        <dbReference type="EMBL" id="CAG2066217.1"/>
    </source>
</evidence>
<comment type="caution">
    <text evidence="1">Lacks conserved residue(s) required for the propagation of feature annotation.</text>
</comment>
<feature type="domain" description="Laminin G" evidence="2">
    <location>
        <begin position="1"/>
        <end position="60"/>
    </location>
</feature>
<accession>A0ABN7PG28</accession>
<dbReference type="InterPro" id="IPR013320">
    <property type="entry name" value="ConA-like_dom_sf"/>
</dbReference>
<gene>
    <name evidence="3" type="ORF">TPAB3V08_LOCUS13160</name>
</gene>
<comment type="caution">
    <text evidence="3">The sequence shown here is derived from an EMBL/GenBank/DDBJ whole genome shotgun (WGS) entry which is preliminary data.</text>
</comment>
<dbReference type="Proteomes" id="UP001153148">
    <property type="component" value="Unassembled WGS sequence"/>
</dbReference>
<dbReference type="PROSITE" id="PS50025">
    <property type="entry name" value="LAM_G_DOMAIN"/>
    <property type="match status" value="1"/>
</dbReference>
<dbReference type="SUPFAM" id="SSF49899">
    <property type="entry name" value="Concanavalin A-like lectins/glucanases"/>
    <property type="match status" value="2"/>
</dbReference>
<evidence type="ECO:0000313" key="4">
    <source>
        <dbReference type="Proteomes" id="UP001153148"/>
    </source>
</evidence>
<proteinExistence type="predicted"/>
<keyword evidence="4" id="KW-1185">Reference proteome</keyword>
<dbReference type="Gene3D" id="2.60.120.200">
    <property type="match status" value="1"/>
</dbReference>
<name>A0ABN7PG28_TIMPD</name>
<feature type="non-terminal residue" evidence="3">
    <location>
        <position position="182"/>
    </location>
</feature>
<dbReference type="PANTHER" id="PTHR15036:SF85">
    <property type="entry name" value="SP2353, ISOFORM A"/>
    <property type="match status" value="1"/>
</dbReference>
<reference evidence="3" key="1">
    <citation type="submission" date="2021-03" db="EMBL/GenBank/DDBJ databases">
        <authorList>
            <person name="Tran Van P."/>
        </authorList>
    </citation>
    <scope>NUCLEOTIDE SEQUENCE</scope>
</reference>
<dbReference type="InterPro" id="IPR050372">
    <property type="entry name" value="Neurexin-related_CASP"/>
</dbReference>
<protein>
    <recommendedName>
        <fullName evidence="2">Laminin G domain-containing protein</fullName>
    </recommendedName>
</protein>
<evidence type="ECO:0000259" key="2">
    <source>
        <dbReference type="PROSITE" id="PS50025"/>
    </source>
</evidence>
<dbReference type="PANTHER" id="PTHR15036">
    <property type="entry name" value="PIKACHURIN-LIKE PROTEIN"/>
    <property type="match status" value="1"/>
</dbReference>
<organism evidence="3 4">
    <name type="scientific">Timema podura</name>
    <name type="common">Walking stick</name>
    <dbReference type="NCBI Taxonomy" id="61482"/>
    <lineage>
        <taxon>Eukaryota</taxon>
        <taxon>Metazoa</taxon>
        <taxon>Ecdysozoa</taxon>
        <taxon>Arthropoda</taxon>
        <taxon>Hexapoda</taxon>
        <taxon>Insecta</taxon>
        <taxon>Pterygota</taxon>
        <taxon>Neoptera</taxon>
        <taxon>Polyneoptera</taxon>
        <taxon>Phasmatodea</taxon>
        <taxon>Timematodea</taxon>
        <taxon>Timematoidea</taxon>
        <taxon>Timematidae</taxon>
        <taxon>Timema</taxon>
    </lineage>
</organism>
<dbReference type="InterPro" id="IPR001791">
    <property type="entry name" value="Laminin_G"/>
</dbReference>